<evidence type="ECO:0000313" key="2">
    <source>
        <dbReference type="EMBL" id="STP13351.1"/>
    </source>
</evidence>
<dbReference type="Proteomes" id="UP000255335">
    <property type="component" value="Unassembled WGS sequence"/>
</dbReference>
<dbReference type="EMBL" id="UGHZ01000002">
    <property type="protein sequence ID" value="STP13351.1"/>
    <property type="molecule type" value="Genomic_DNA"/>
</dbReference>
<protein>
    <submittedName>
        <fullName evidence="2">Portal protein</fullName>
    </submittedName>
</protein>
<gene>
    <name evidence="2" type="ORF">NCTC12221_01424</name>
</gene>
<dbReference type="RefSeq" id="WP_258554222.1">
    <property type="nucleotide sequence ID" value="NZ_UGHZ01000002.1"/>
</dbReference>
<accession>A0A377JVM4</accession>
<dbReference type="InterPro" id="IPR032427">
    <property type="entry name" value="P22_portal"/>
</dbReference>
<organism evidence="2 3">
    <name type="scientific">Helicobacter cinaedi</name>
    <dbReference type="NCBI Taxonomy" id="213"/>
    <lineage>
        <taxon>Bacteria</taxon>
        <taxon>Pseudomonadati</taxon>
        <taxon>Campylobacterota</taxon>
        <taxon>Epsilonproteobacteria</taxon>
        <taxon>Campylobacterales</taxon>
        <taxon>Helicobacteraceae</taxon>
        <taxon>Helicobacter</taxon>
    </lineage>
</organism>
<name>A0A377JVM4_9HELI</name>
<evidence type="ECO:0000313" key="3">
    <source>
        <dbReference type="Proteomes" id="UP000255335"/>
    </source>
</evidence>
<reference evidence="2 3" key="1">
    <citation type="submission" date="2018-06" db="EMBL/GenBank/DDBJ databases">
        <authorList>
            <consortium name="Pathogen Informatics"/>
            <person name="Doyle S."/>
        </authorList>
    </citation>
    <scope>NUCLEOTIDE SEQUENCE [LARGE SCALE GENOMIC DNA]</scope>
    <source>
        <strain evidence="2 3">NCTC12221</strain>
    </source>
</reference>
<sequence>MLSLYELNTMLTNDSLANDKALKEYKEAKAYYHGHQLATQELEKLARRGQIPIYENIYKMICDKILGYKIQSLQEIKVSGRQEQDKPLANLLNDLLRVFNSQKDYEKEIYKRDFDLLMGQAVIELWVNKDKQGDFHISLKSLNNESFLIDTYSVDKNALDSNRFHKKQNLSYLEARLLLGENVDIFQNGNTIVDNRVDIIETWIREYDEAVEEKFSWNRYLWHTIGGIYKYEKRPFKNNTHPFIIARYNIDEKHNWYGLFRDIKPIQDYINFAEIKMGNMLGTIKALYELDAVEDIDEFVEGVSQDNAVVGVRSGALQENKIQFVQHHADIAALSQKSEQKKNMAKILSGLNDEALAMATNRQSGIAIAQRRETGLLGLQYYVNSADNADRLLYEKVLSFIQHYFTKPQMFKMTDKKKVERYFSINTDESNKIEIGHFDLDFKSQLKQQGREERFAHWSEIFKTISSIRPDIVTQLLPLMLKDTDSQIIEDIEEVLANADKAQEEANKAQQPISQKMQELEMAKLQAQIEKLQKESQKLESQSEVMEQMQEQMKQEAQNPQGNGGKQNESQKMAKKTMQISVKDMR</sequence>
<proteinExistence type="predicted"/>
<dbReference type="AlphaFoldDB" id="A0A377JVM4"/>
<feature type="region of interest" description="Disordered" evidence="1">
    <location>
        <begin position="533"/>
        <end position="586"/>
    </location>
</feature>
<dbReference type="Pfam" id="PF16510">
    <property type="entry name" value="P22_portal"/>
    <property type="match status" value="1"/>
</dbReference>
<feature type="compositionally biased region" description="Low complexity" evidence="1">
    <location>
        <begin position="540"/>
        <end position="556"/>
    </location>
</feature>
<feature type="compositionally biased region" description="Polar residues" evidence="1">
    <location>
        <begin position="557"/>
        <end position="571"/>
    </location>
</feature>
<evidence type="ECO:0000256" key="1">
    <source>
        <dbReference type="SAM" id="MobiDB-lite"/>
    </source>
</evidence>